<reference evidence="2" key="1">
    <citation type="submission" date="2022-03" db="EMBL/GenBank/DDBJ databases">
        <title>Identification of a novel bacterium isolated from mangrove sediments.</title>
        <authorList>
            <person name="Pan X."/>
        </authorList>
    </citation>
    <scope>NUCLEOTIDE SEQUENCE</scope>
    <source>
        <strain evidence="2">B1949</strain>
    </source>
</reference>
<keyword evidence="1" id="KW-1133">Transmembrane helix</keyword>
<evidence type="ECO:0000313" key="2">
    <source>
        <dbReference type="EMBL" id="MCJ2184979.1"/>
    </source>
</evidence>
<dbReference type="GO" id="GO:0008237">
    <property type="term" value="F:metallopeptidase activity"/>
    <property type="evidence" value="ECO:0007669"/>
    <property type="project" value="UniProtKB-KW"/>
</dbReference>
<feature type="transmembrane region" description="Helical" evidence="1">
    <location>
        <begin position="62"/>
        <end position="82"/>
    </location>
</feature>
<keyword evidence="2" id="KW-0378">Hydrolase</keyword>
<proteinExistence type="predicted"/>
<feature type="transmembrane region" description="Helical" evidence="1">
    <location>
        <begin position="38"/>
        <end position="56"/>
    </location>
</feature>
<sequence length="111" mass="11934">RGLAPLWSAGLLLALIGLAALGWQRLRRKGVPALYRRLFPAIYWIVALGFGAIHALNYAHPTWLTALLVLPQVWAGVMLGFTRQRLGLGASMLEHAGANAAVMALALIPSL</sequence>
<evidence type="ECO:0000256" key="1">
    <source>
        <dbReference type="SAM" id="Phobius"/>
    </source>
</evidence>
<gene>
    <name evidence="2" type="ORF">MTR62_20150</name>
</gene>
<feature type="non-terminal residue" evidence="2">
    <location>
        <position position="1"/>
    </location>
</feature>
<name>A0ABT0BJS3_9SPHN</name>
<keyword evidence="1" id="KW-0812">Transmembrane</keyword>
<accession>A0ABT0BJS3</accession>
<keyword evidence="1" id="KW-0472">Membrane</keyword>
<keyword evidence="3" id="KW-1185">Reference proteome</keyword>
<dbReference type="EMBL" id="JALHLF010000186">
    <property type="protein sequence ID" value="MCJ2184979.1"/>
    <property type="molecule type" value="Genomic_DNA"/>
</dbReference>
<organism evidence="2 3">
    <name type="scientific">Novosphingobium organovorum</name>
    <dbReference type="NCBI Taxonomy" id="2930092"/>
    <lineage>
        <taxon>Bacteria</taxon>
        <taxon>Pseudomonadati</taxon>
        <taxon>Pseudomonadota</taxon>
        <taxon>Alphaproteobacteria</taxon>
        <taxon>Sphingomonadales</taxon>
        <taxon>Sphingomonadaceae</taxon>
        <taxon>Novosphingobium</taxon>
    </lineage>
</organism>
<keyword evidence="2" id="KW-0645">Protease</keyword>
<dbReference type="Proteomes" id="UP001162881">
    <property type="component" value="Unassembled WGS sequence"/>
</dbReference>
<protein>
    <submittedName>
        <fullName evidence="2">CPBP family intramembrane metalloprotease</fullName>
    </submittedName>
</protein>
<comment type="caution">
    <text evidence="2">The sequence shown here is derived from an EMBL/GenBank/DDBJ whole genome shotgun (WGS) entry which is preliminary data.</text>
</comment>
<evidence type="ECO:0000313" key="3">
    <source>
        <dbReference type="Proteomes" id="UP001162881"/>
    </source>
</evidence>
<feature type="transmembrane region" description="Helical" evidence="1">
    <location>
        <begin position="6"/>
        <end position="26"/>
    </location>
</feature>
<keyword evidence="2" id="KW-0482">Metalloprotease</keyword>